<keyword evidence="3" id="KW-1185">Reference proteome</keyword>
<gene>
    <name evidence="2" type="ORF">DAPPUDRAFT_318778</name>
</gene>
<name>E9GJN4_DAPPU</name>
<evidence type="ECO:0000313" key="3">
    <source>
        <dbReference type="Proteomes" id="UP000000305"/>
    </source>
</evidence>
<reference evidence="2 3" key="1">
    <citation type="journal article" date="2011" name="Science">
        <title>The ecoresponsive genome of Daphnia pulex.</title>
        <authorList>
            <person name="Colbourne J.K."/>
            <person name="Pfrender M.E."/>
            <person name="Gilbert D."/>
            <person name="Thomas W.K."/>
            <person name="Tucker A."/>
            <person name="Oakley T.H."/>
            <person name="Tokishita S."/>
            <person name="Aerts A."/>
            <person name="Arnold G.J."/>
            <person name="Basu M.K."/>
            <person name="Bauer D.J."/>
            <person name="Caceres C.E."/>
            <person name="Carmel L."/>
            <person name="Casola C."/>
            <person name="Choi J.H."/>
            <person name="Detter J.C."/>
            <person name="Dong Q."/>
            <person name="Dusheyko S."/>
            <person name="Eads B.D."/>
            <person name="Frohlich T."/>
            <person name="Geiler-Samerotte K.A."/>
            <person name="Gerlach D."/>
            <person name="Hatcher P."/>
            <person name="Jogdeo S."/>
            <person name="Krijgsveld J."/>
            <person name="Kriventseva E.V."/>
            <person name="Kultz D."/>
            <person name="Laforsch C."/>
            <person name="Lindquist E."/>
            <person name="Lopez J."/>
            <person name="Manak J.R."/>
            <person name="Muller J."/>
            <person name="Pangilinan J."/>
            <person name="Patwardhan R.P."/>
            <person name="Pitluck S."/>
            <person name="Pritham E.J."/>
            <person name="Rechtsteiner A."/>
            <person name="Rho M."/>
            <person name="Rogozin I.B."/>
            <person name="Sakarya O."/>
            <person name="Salamov A."/>
            <person name="Schaack S."/>
            <person name="Shapiro H."/>
            <person name="Shiga Y."/>
            <person name="Skalitzky C."/>
            <person name="Smith Z."/>
            <person name="Souvorov A."/>
            <person name="Sung W."/>
            <person name="Tang Z."/>
            <person name="Tsuchiya D."/>
            <person name="Tu H."/>
            <person name="Vos H."/>
            <person name="Wang M."/>
            <person name="Wolf Y.I."/>
            <person name="Yamagata H."/>
            <person name="Yamada T."/>
            <person name="Ye Y."/>
            <person name="Shaw J.R."/>
            <person name="Andrews J."/>
            <person name="Crease T.J."/>
            <person name="Tang H."/>
            <person name="Lucas S.M."/>
            <person name="Robertson H.M."/>
            <person name="Bork P."/>
            <person name="Koonin E.V."/>
            <person name="Zdobnov E.M."/>
            <person name="Grigoriev I.V."/>
            <person name="Lynch M."/>
            <person name="Boore J.L."/>
        </authorList>
    </citation>
    <scope>NUCLEOTIDE SEQUENCE [LARGE SCALE GENOMIC DNA]</scope>
</reference>
<evidence type="ECO:0000313" key="2">
    <source>
        <dbReference type="EMBL" id="EFX80143.1"/>
    </source>
</evidence>
<proteinExistence type="predicted"/>
<organism evidence="2 3">
    <name type="scientific">Daphnia pulex</name>
    <name type="common">Water flea</name>
    <dbReference type="NCBI Taxonomy" id="6669"/>
    <lineage>
        <taxon>Eukaryota</taxon>
        <taxon>Metazoa</taxon>
        <taxon>Ecdysozoa</taxon>
        <taxon>Arthropoda</taxon>
        <taxon>Crustacea</taxon>
        <taxon>Branchiopoda</taxon>
        <taxon>Diplostraca</taxon>
        <taxon>Cladocera</taxon>
        <taxon>Anomopoda</taxon>
        <taxon>Daphniidae</taxon>
        <taxon>Daphnia</taxon>
    </lineage>
</organism>
<sequence>MAAANVQDQNGVIHHEVQPVGREDEAIVENDAQEILHAAPLLHVEMEEENDDQHSGIMENDPLIPINELDEDNEIPAQGVEQPIEFPRRSSRPKQYNARYKEFRQSLGRPLAKIGLIETFINRHASALFIEAFEPQNYQQALASPESEKWMEAPMSSPKDKNR</sequence>
<accession>E9GJN4</accession>
<dbReference type="AlphaFoldDB" id="E9GJN4"/>
<evidence type="ECO:0000256" key="1">
    <source>
        <dbReference type="SAM" id="MobiDB-lite"/>
    </source>
</evidence>
<dbReference type="EMBL" id="GL732548">
    <property type="protein sequence ID" value="EFX80143.1"/>
    <property type="molecule type" value="Genomic_DNA"/>
</dbReference>
<dbReference type="OrthoDB" id="10304090at2759"/>
<dbReference type="KEGG" id="dpx:DAPPUDRAFT_318778"/>
<dbReference type="HOGENOM" id="CLU_1628723_0_0_1"/>
<dbReference type="Proteomes" id="UP000000305">
    <property type="component" value="Unassembled WGS sequence"/>
</dbReference>
<dbReference type="InParanoid" id="E9GJN4"/>
<feature type="region of interest" description="Disordered" evidence="1">
    <location>
        <begin position="142"/>
        <end position="163"/>
    </location>
</feature>
<protein>
    <submittedName>
        <fullName evidence="2">Uncharacterized protein</fullName>
    </submittedName>
</protein>